<dbReference type="InterPro" id="IPR007791">
    <property type="entry name" value="DjlA_N"/>
</dbReference>
<dbReference type="SUPFAM" id="SSF46565">
    <property type="entry name" value="Chaperone J-domain"/>
    <property type="match status" value="1"/>
</dbReference>
<accession>A0A381Q814</accession>
<dbReference type="Gene3D" id="1.10.3680.10">
    <property type="entry name" value="TerB-like"/>
    <property type="match status" value="1"/>
</dbReference>
<dbReference type="InterPro" id="IPR029024">
    <property type="entry name" value="TerB-like"/>
</dbReference>
<sequence length="239" mass="25863">MSTWGKLAGASAGYLIGGIIGAVVGAVAGHYVIDNDDEDVAFAIALIALSAKMSTADGKMSEKELLAFKDILSEVPDNELKNVFKIYNLAREDTAGYEAYAQQISVIFKDNTEVLENVLDGLFHIAKSDNPVNKQEVLFLERVAGIFGFTSAEFSRIRASHMGSETDDPWLVLGLDPGANIDIAQKAWKELAAQNHPDRLIAKGVPKELLGMANEKLAIINGAYERIVKAHKMKAGTEI</sequence>
<dbReference type="Gene3D" id="1.10.287.110">
    <property type="entry name" value="DnaJ domain"/>
    <property type="match status" value="1"/>
</dbReference>
<gene>
    <name evidence="3" type="ORF">METZ01_LOCUS28326</name>
</gene>
<dbReference type="InterPro" id="IPR001623">
    <property type="entry name" value="DnaJ_domain"/>
</dbReference>
<proteinExistence type="predicted"/>
<evidence type="ECO:0000259" key="2">
    <source>
        <dbReference type="PROSITE" id="PS50076"/>
    </source>
</evidence>
<feature type="transmembrane region" description="Helical" evidence="1">
    <location>
        <begin position="12"/>
        <end position="33"/>
    </location>
</feature>
<reference evidence="3" key="1">
    <citation type="submission" date="2018-05" db="EMBL/GenBank/DDBJ databases">
        <authorList>
            <person name="Lanie J.A."/>
            <person name="Ng W.-L."/>
            <person name="Kazmierczak K.M."/>
            <person name="Andrzejewski T.M."/>
            <person name="Davidsen T.M."/>
            <person name="Wayne K.J."/>
            <person name="Tettelin H."/>
            <person name="Glass J.I."/>
            <person name="Rusch D."/>
            <person name="Podicherti R."/>
            <person name="Tsui H.-C.T."/>
            <person name="Winkler M.E."/>
        </authorList>
    </citation>
    <scope>NUCLEOTIDE SEQUENCE</scope>
</reference>
<organism evidence="3">
    <name type="scientific">marine metagenome</name>
    <dbReference type="NCBI Taxonomy" id="408172"/>
    <lineage>
        <taxon>unclassified sequences</taxon>
        <taxon>metagenomes</taxon>
        <taxon>ecological metagenomes</taxon>
    </lineage>
</organism>
<protein>
    <recommendedName>
        <fullName evidence="2">J domain-containing protein</fullName>
    </recommendedName>
</protein>
<evidence type="ECO:0000256" key="1">
    <source>
        <dbReference type="SAM" id="Phobius"/>
    </source>
</evidence>
<dbReference type="AlphaFoldDB" id="A0A381Q814"/>
<dbReference type="EMBL" id="UINC01001247">
    <property type="protein sequence ID" value="SUZ75472.1"/>
    <property type="molecule type" value="Genomic_DNA"/>
</dbReference>
<keyword evidence="1" id="KW-1133">Transmembrane helix</keyword>
<dbReference type="SUPFAM" id="SSF158682">
    <property type="entry name" value="TerB-like"/>
    <property type="match status" value="1"/>
</dbReference>
<evidence type="ECO:0000313" key="3">
    <source>
        <dbReference type="EMBL" id="SUZ75472.1"/>
    </source>
</evidence>
<dbReference type="SMART" id="SM00271">
    <property type="entry name" value="DnaJ"/>
    <property type="match status" value="1"/>
</dbReference>
<keyword evidence="1" id="KW-0472">Membrane</keyword>
<feature type="domain" description="J" evidence="2">
    <location>
        <begin position="168"/>
        <end position="239"/>
    </location>
</feature>
<dbReference type="Pfam" id="PF05099">
    <property type="entry name" value="TerB"/>
    <property type="match status" value="1"/>
</dbReference>
<dbReference type="InterPro" id="IPR036869">
    <property type="entry name" value="J_dom_sf"/>
</dbReference>
<dbReference type="CDD" id="cd07316">
    <property type="entry name" value="terB_like_DjlA"/>
    <property type="match status" value="1"/>
</dbReference>
<dbReference type="CDD" id="cd06257">
    <property type="entry name" value="DnaJ"/>
    <property type="match status" value="1"/>
</dbReference>
<name>A0A381Q814_9ZZZZ</name>
<dbReference type="PROSITE" id="PS50076">
    <property type="entry name" value="DNAJ_2"/>
    <property type="match status" value="1"/>
</dbReference>
<keyword evidence="1" id="KW-0812">Transmembrane</keyword>